<accession>A0A149VW96</accession>
<gene>
    <name evidence="2" type="ORF">FEMY_20300</name>
</gene>
<evidence type="ECO:0000256" key="1">
    <source>
        <dbReference type="SAM" id="MobiDB-lite"/>
    </source>
</evidence>
<proteinExistence type="predicted"/>
<dbReference type="EMBL" id="LRRD01000059">
    <property type="protein sequence ID" value="KXW57448.1"/>
    <property type="molecule type" value="Genomic_DNA"/>
</dbReference>
<protein>
    <submittedName>
        <fullName evidence="2">Uncharacterized protein</fullName>
    </submittedName>
</protein>
<name>A0A149VW96_9PROT</name>
<evidence type="ECO:0000313" key="3">
    <source>
        <dbReference type="Proteomes" id="UP000075653"/>
    </source>
</evidence>
<comment type="caution">
    <text evidence="2">The sequence shown here is derived from an EMBL/GenBank/DDBJ whole genome shotgun (WGS) entry which is preliminary data.</text>
</comment>
<dbReference type="Proteomes" id="UP000075653">
    <property type="component" value="Unassembled WGS sequence"/>
</dbReference>
<keyword evidence="3" id="KW-1185">Reference proteome</keyword>
<organism evidence="2 3">
    <name type="scientific">Ferrovum myxofaciens</name>
    <dbReference type="NCBI Taxonomy" id="416213"/>
    <lineage>
        <taxon>Bacteria</taxon>
        <taxon>Pseudomonadati</taxon>
        <taxon>Pseudomonadota</taxon>
        <taxon>Betaproteobacteria</taxon>
        <taxon>Ferrovales</taxon>
        <taxon>Ferrovaceae</taxon>
        <taxon>Ferrovum</taxon>
    </lineage>
</organism>
<dbReference type="AlphaFoldDB" id="A0A149VW96"/>
<feature type="region of interest" description="Disordered" evidence="1">
    <location>
        <begin position="1"/>
        <end position="20"/>
    </location>
</feature>
<evidence type="ECO:0000313" key="2">
    <source>
        <dbReference type="EMBL" id="KXW57448.1"/>
    </source>
</evidence>
<feature type="compositionally biased region" description="Polar residues" evidence="1">
    <location>
        <begin position="1"/>
        <end position="19"/>
    </location>
</feature>
<reference evidence="2 3" key="1">
    <citation type="submission" date="2016-01" db="EMBL/GenBank/DDBJ databases">
        <title>Genome sequence of the acidophilic iron oxidising Ferrovum strain Z-31.</title>
        <authorList>
            <person name="Poehlein A."/>
            <person name="Ullrich S.R."/>
            <person name="Schloemann M."/>
            <person name="Muehling M."/>
            <person name="Daniel R."/>
        </authorList>
    </citation>
    <scope>NUCLEOTIDE SEQUENCE [LARGE SCALE GENOMIC DNA]</scope>
    <source>
        <strain evidence="2 3">Z-31</strain>
    </source>
</reference>
<sequence>MLGEQQGTSRPVMKQSAQKSGIARGDRVIYLGGNDLVTDIDDLPDRFMHHAHRPEIIGKGGIRGVSFIVLGDHVPGHLAVQELCVIQSFSIFHLRKDLTQEMPAQVRMQGISQCLMEVFHFFKSLGIPLAYFPYRFLGYDIMNEKLFVIDHMVRQGINGISIILGTASHKYQRKRHIGKLGQKMTDPG</sequence>